<protein>
    <recommendedName>
        <fullName evidence="7">Ig-like domain repeat protein</fullName>
    </recommendedName>
</protein>
<dbReference type="Proteomes" id="UP000468687">
    <property type="component" value="Unassembled WGS sequence"/>
</dbReference>
<dbReference type="PANTHER" id="PTHR30570:SF1">
    <property type="entry name" value="PHOSPHATE-BINDING PROTEIN PSTS"/>
    <property type="match status" value="1"/>
</dbReference>
<feature type="chain" id="PRO_5026656397" description="Ig-like domain repeat protein" evidence="2">
    <location>
        <begin position="31"/>
        <end position="615"/>
    </location>
</feature>
<keyword evidence="1 2" id="KW-0732">Signal</keyword>
<accession>A0A6P0HJR8</accession>
<dbReference type="SUPFAM" id="SSF53850">
    <property type="entry name" value="Periplasmic binding protein-like II"/>
    <property type="match status" value="1"/>
</dbReference>
<feature type="domain" description="Bacterial Ig-like" evidence="4">
    <location>
        <begin position="436"/>
        <end position="518"/>
    </location>
</feature>
<evidence type="ECO:0000259" key="4">
    <source>
        <dbReference type="Pfam" id="PF16640"/>
    </source>
</evidence>
<dbReference type="AlphaFoldDB" id="A0A6P0HJR8"/>
<dbReference type="InterPro" id="IPR050811">
    <property type="entry name" value="Phosphate_ABC_transporter"/>
</dbReference>
<dbReference type="Gene3D" id="3.40.190.10">
    <property type="entry name" value="Periplasmic binding protein-like II"/>
    <property type="match status" value="2"/>
</dbReference>
<dbReference type="InterPro" id="IPR032109">
    <property type="entry name" value="Big_3_5"/>
</dbReference>
<dbReference type="EMBL" id="JAAGXA010000007">
    <property type="protein sequence ID" value="NEN78918.1"/>
    <property type="molecule type" value="Genomic_DNA"/>
</dbReference>
<feature type="domain" description="PBP" evidence="3">
    <location>
        <begin position="104"/>
        <end position="250"/>
    </location>
</feature>
<organism evidence="5 6">
    <name type="scientific">Nocardioides zeae</name>
    <dbReference type="NCBI Taxonomy" id="1457234"/>
    <lineage>
        <taxon>Bacteria</taxon>
        <taxon>Bacillati</taxon>
        <taxon>Actinomycetota</taxon>
        <taxon>Actinomycetes</taxon>
        <taxon>Propionibacteriales</taxon>
        <taxon>Nocardioidaceae</taxon>
        <taxon>Nocardioides</taxon>
    </lineage>
</organism>
<reference evidence="5 6" key="1">
    <citation type="journal article" date="2014" name="Int. J. Syst. Evol. Microbiol.">
        <title>Nocardioides zeae sp. nov., isolated from the stem of Zea mays.</title>
        <authorList>
            <person name="Glaeser S.P."/>
            <person name="McInroy J.A."/>
            <person name="Busse H.J."/>
            <person name="Kampfer P."/>
        </authorList>
    </citation>
    <scope>NUCLEOTIDE SEQUENCE [LARGE SCALE GENOMIC DNA]</scope>
    <source>
        <strain evidence="5 6">JCM 30728</strain>
    </source>
</reference>
<sequence length="615" mass="61452">MFARPLLSTVLAGSLATAALALGSLAPASADPAAPPAAGDIVGVGSDTSQFVLDNLADGATVGGTSVPGYNAGVTTGKLRSFHALTAGTSAQIVVRQGSQPINRPNGSGQGKATLYNPSNPNIDFARSSSALNDAEVNAGLYAYPFAVDGLGLATARTTNAPATLTSAQIVGIYQGTIKNWSEVGGKAGTIVPQIPQSGSGTRSFFTSELKKLNGGVDVTLAATVVDVQEHDDATVKSNPNAIAPFSTGRAELAGTVTIVGGFTAKRALYNVVRAADRTRLAGVFGADGFVCSTDARPLIEAAGFDQLARDEFGGVCGEATQTATSNFTTNEVVVTGTTLAASSPSAGSVAFAATVDAKGADVSAGTVELLEGTTKVATARFAQGRFATTLTGVSAGSHSYTARYVPAAGVLQEGSTSAATSVVVRVAPVLRAGVSPSRSSFGQARVLSAVVTTPSGAAATGQVRFTFGGARTTVALDANGKATLTAGASTPAGAYAIKMEYLGNDALVPASASGTHTIQKATPAIGETFPSAVSTSASGTRGTVVVNVPGVQQAISGSVTIYAGSKVFARGTVSRGVATITLPKVGRGTHTLRAVYSGDRSVNGRSQTFTVTGR</sequence>
<dbReference type="InterPro" id="IPR024370">
    <property type="entry name" value="PBP_domain"/>
</dbReference>
<keyword evidence="6" id="KW-1185">Reference proteome</keyword>
<evidence type="ECO:0000313" key="5">
    <source>
        <dbReference type="EMBL" id="NEN78918.1"/>
    </source>
</evidence>
<dbReference type="InterPro" id="IPR013783">
    <property type="entry name" value="Ig-like_fold"/>
</dbReference>
<dbReference type="PANTHER" id="PTHR30570">
    <property type="entry name" value="PERIPLASMIC PHOSPHATE BINDING COMPONENT OF PHOSPHATE ABC TRANSPORTER"/>
    <property type="match status" value="1"/>
</dbReference>
<feature type="signal peptide" evidence="2">
    <location>
        <begin position="1"/>
        <end position="30"/>
    </location>
</feature>
<evidence type="ECO:0000256" key="1">
    <source>
        <dbReference type="ARBA" id="ARBA00022729"/>
    </source>
</evidence>
<evidence type="ECO:0000259" key="3">
    <source>
        <dbReference type="Pfam" id="PF12849"/>
    </source>
</evidence>
<evidence type="ECO:0000256" key="2">
    <source>
        <dbReference type="SAM" id="SignalP"/>
    </source>
</evidence>
<evidence type="ECO:0000313" key="6">
    <source>
        <dbReference type="Proteomes" id="UP000468687"/>
    </source>
</evidence>
<dbReference type="RefSeq" id="WP_163772464.1">
    <property type="nucleotide sequence ID" value="NZ_JAAGXA010000007.1"/>
</dbReference>
<gene>
    <name evidence="5" type="ORF">G3T38_11585</name>
</gene>
<feature type="domain" description="Bacterial Ig-like" evidence="4">
    <location>
        <begin position="535"/>
        <end position="613"/>
    </location>
</feature>
<dbReference type="Gene3D" id="2.60.40.10">
    <property type="entry name" value="Immunoglobulins"/>
    <property type="match status" value="3"/>
</dbReference>
<dbReference type="Pfam" id="PF16640">
    <property type="entry name" value="Big_3_5"/>
    <property type="match status" value="2"/>
</dbReference>
<dbReference type="Pfam" id="PF12849">
    <property type="entry name" value="PBP_like_2"/>
    <property type="match status" value="1"/>
</dbReference>
<comment type="caution">
    <text evidence="5">The sequence shown here is derived from an EMBL/GenBank/DDBJ whole genome shotgun (WGS) entry which is preliminary data.</text>
</comment>
<proteinExistence type="predicted"/>
<evidence type="ECO:0008006" key="7">
    <source>
        <dbReference type="Google" id="ProtNLM"/>
    </source>
</evidence>
<dbReference type="GO" id="GO:0005975">
    <property type="term" value="P:carbohydrate metabolic process"/>
    <property type="evidence" value="ECO:0007669"/>
    <property type="project" value="UniProtKB-ARBA"/>
</dbReference>
<name>A0A6P0HJR8_9ACTN</name>